<gene>
    <name evidence="1" type="ORF">T4E_2578</name>
</gene>
<organism evidence="1 2">
    <name type="scientific">Trichinella pseudospiralis</name>
    <name type="common">Parasitic roundworm</name>
    <dbReference type="NCBI Taxonomy" id="6337"/>
    <lineage>
        <taxon>Eukaryota</taxon>
        <taxon>Metazoa</taxon>
        <taxon>Ecdysozoa</taxon>
        <taxon>Nematoda</taxon>
        <taxon>Enoplea</taxon>
        <taxon>Dorylaimia</taxon>
        <taxon>Trichinellida</taxon>
        <taxon>Trichinellidae</taxon>
        <taxon>Trichinella</taxon>
    </lineage>
</organism>
<comment type="caution">
    <text evidence="1">The sequence shown here is derived from an EMBL/GenBank/DDBJ whole genome shotgun (WGS) entry which is preliminary data.</text>
</comment>
<dbReference type="AlphaFoldDB" id="A0A0V0XS65"/>
<name>A0A0V0XS65_TRIPS</name>
<dbReference type="Proteomes" id="UP000054815">
    <property type="component" value="Unassembled WGS sequence"/>
</dbReference>
<evidence type="ECO:0000313" key="2">
    <source>
        <dbReference type="Proteomes" id="UP000054815"/>
    </source>
</evidence>
<proteinExistence type="predicted"/>
<sequence length="35" mass="3917">MTQQRCIDSGPTTVVTAMRFRSPTVIDEHLENGPE</sequence>
<reference evidence="1 2" key="1">
    <citation type="submission" date="2015-01" db="EMBL/GenBank/DDBJ databases">
        <title>Evolution of Trichinella species and genotypes.</title>
        <authorList>
            <person name="Korhonen P.K."/>
            <person name="Edoardo P."/>
            <person name="Giuseppe L.R."/>
            <person name="Gasser R.B."/>
        </authorList>
    </citation>
    <scope>NUCLEOTIDE SEQUENCE [LARGE SCALE GENOMIC DNA]</scope>
    <source>
        <strain evidence="1">ISS141</strain>
    </source>
</reference>
<evidence type="ECO:0000313" key="1">
    <source>
        <dbReference type="EMBL" id="KRX90751.1"/>
    </source>
</evidence>
<dbReference type="EMBL" id="JYDU01000157">
    <property type="protein sequence ID" value="KRX90752.1"/>
    <property type="molecule type" value="Genomic_DNA"/>
</dbReference>
<protein>
    <submittedName>
        <fullName evidence="1">Uncharacterized protein</fullName>
    </submittedName>
</protein>
<accession>A0A0V0XS65</accession>
<dbReference type="EMBL" id="JYDU01000157">
    <property type="protein sequence ID" value="KRX90751.1"/>
    <property type="molecule type" value="Genomic_DNA"/>
</dbReference>